<dbReference type="EMBL" id="MLJW01000235">
    <property type="protein sequence ID" value="OIQ92330.1"/>
    <property type="molecule type" value="Genomic_DNA"/>
</dbReference>
<name>A0A1J5RAK1_9ZZZZ</name>
<accession>A0A1J5RAK1</accession>
<feature type="region of interest" description="Disordered" evidence="1">
    <location>
        <begin position="177"/>
        <end position="208"/>
    </location>
</feature>
<organism evidence="2">
    <name type="scientific">mine drainage metagenome</name>
    <dbReference type="NCBI Taxonomy" id="410659"/>
    <lineage>
        <taxon>unclassified sequences</taxon>
        <taxon>metagenomes</taxon>
        <taxon>ecological metagenomes</taxon>
    </lineage>
</organism>
<sequence length="208" mass="23368">MSRIDLRYLIDAKSKIISFDSQGDVACERGKLGGDFFDTISDANLRHVFRLIFDRVRTDRREICLTLRCDTPTLRRDAYVRIRPFDGDQEGMLEIENGTLAETPRPPVALLEADTRRGESFVTICSWCKQVKVGDDEWVEIEEAVQRLHLFGQPVLPRLTHGMCPTCYQRLTAMAAGPSVQRQPPSMDASRAPKNAQGRSTTPPGSDA</sequence>
<protein>
    <submittedName>
        <fullName evidence="2">Uncharacterized protein</fullName>
    </submittedName>
</protein>
<reference evidence="2" key="1">
    <citation type="submission" date="2016-10" db="EMBL/GenBank/DDBJ databases">
        <title>Sequence of Gallionella enrichment culture.</title>
        <authorList>
            <person name="Poehlein A."/>
            <person name="Muehling M."/>
            <person name="Daniel R."/>
        </authorList>
    </citation>
    <scope>NUCLEOTIDE SEQUENCE</scope>
</reference>
<evidence type="ECO:0000313" key="2">
    <source>
        <dbReference type="EMBL" id="OIQ92330.1"/>
    </source>
</evidence>
<evidence type="ECO:0000256" key="1">
    <source>
        <dbReference type="SAM" id="MobiDB-lite"/>
    </source>
</evidence>
<feature type="compositionally biased region" description="Polar residues" evidence="1">
    <location>
        <begin position="197"/>
        <end position="208"/>
    </location>
</feature>
<proteinExistence type="predicted"/>
<comment type="caution">
    <text evidence="2">The sequence shown here is derived from an EMBL/GenBank/DDBJ whole genome shotgun (WGS) entry which is preliminary data.</text>
</comment>
<dbReference type="AlphaFoldDB" id="A0A1J5RAK1"/>
<gene>
    <name evidence="2" type="ORF">GALL_257650</name>
</gene>